<dbReference type="VEuPathDB" id="FungiDB:H257_09365"/>
<dbReference type="CDD" id="cd00950">
    <property type="entry name" value="DHDPS"/>
    <property type="match status" value="1"/>
</dbReference>
<evidence type="ECO:0000313" key="14">
    <source>
        <dbReference type="EMBL" id="RHY63030.1"/>
    </source>
</evidence>
<dbReference type="SMART" id="SM01130">
    <property type="entry name" value="DHDPS"/>
    <property type="match status" value="1"/>
</dbReference>
<sequence>MFEFLKIPKCGELSIALQTMAGSSKALRLEGAITALVTPFVGHTKAIDFPALRRIVDDQIARGINGLLSMGSTGEFCTVTHDEHDKVNAAVVEYSAGRVPVIAGTGSNSTIEAVRLTQAAKDAGAAACLVAAPYYNKPSQRGMYEHFKAVQDVGLPVILYCNASRSGATMTMDTVAALAKLPHVVGWKEATASLAQASDVAARTDLAIFAGDDVLTVPIMAIGGVGVTSVLLPTCTDVAPEKVLAITDAMRRGDYAGARAAHFACVRLVGLTHALFETEVNPQGVKKAMELLGYCSAACRLPLVEASAASAAILTKQLQADGLLEQ</sequence>
<dbReference type="PRINTS" id="PR00146">
    <property type="entry name" value="DHPICSNTHASE"/>
</dbReference>
<dbReference type="PIRSF" id="PIRSF001365">
    <property type="entry name" value="DHDPS"/>
    <property type="match status" value="1"/>
</dbReference>
<dbReference type="AlphaFoldDB" id="A0A3R6VZ29"/>
<dbReference type="InterPro" id="IPR013785">
    <property type="entry name" value="Aldolase_TIM"/>
</dbReference>
<reference evidence="14 15" key="1">
    <citation type="submission" date="2018-08" db="EMBL/GenBank/DDBJ databases">
        <title>Aphanomyces genome sequencing and annotation.</title>
        <authorList>
            <person name="Minardi D."/>
            <person name="Oidtmann B."/>
            <person name="Van Der Giezen M."/>
            <person name="Studholme D.J."/>
        </authorList>
    </citation>
    <scope>NUCLEOTIDE SEQUENCE [LARGE SCALE GENOMIC DNA]</scope>
    <source>
        <strain evidence="14 15">Si</strain>
    </source>
</reference>
<dbReference type="GO" id="GO:0008840">
    <property type="term" value="F:4-hydroxy-tetrahydrodipicolinate synthase activity"/>
    <property type="evidence" value="ECO:0007669"/>
    <property type="project" value="UniProtKB-EC"/>
</dbReference>
<keyword evidence="8 11" id="KW-0456">Lyase</keyword>
<name>A0A3R6VZ29_APHAT</name>
<dbReference type="InterPro" id="IPR002220">
    <property type="entry name" value="DapA-like"/>
</dbReference>
<dbReference type="PROSITE" id="PS00665">
    <property type="entry name" value="DHDPS_1"/>
    <property type="match status" value="1"/>
</dbReference>
<evidence type="ECO:0000256" key="10">
    <source>
        <dbReference type="ARBA" id="ARBA00047836"/>
    </source>
</evidence>
<keyword evidence="6" id="KW-0220">Diaminopimelate biosynthesis</keyword>
<keyword evidence="7" id="KW-0457">Lysine biosynthesis</keyword>
<protein>
    <recommendedName>
        <fullName evidence="3">4-hydroxy-tetrahydrodipicolinate synthase</fullName>
        <ecNumber evidence="3">4.3.3.7</ecNumber>
    </recommendedName>
</protein>
<keyword evidence="5" id="KW-0028">Amino-acid biosynthesis</keyword>
<evidence type="ECO:0000256" key="1">
    <source>
        <dbReference type="ARBA" id="ARBA00003294"/>
    </source>
</evidence>
<evidence type="ECO:0000256" key="12">
    <source>
        <dbReference type="PIRSR" id="PIRSR001365-1"/>
    </source>
</evidence>
<dbReference type="GO" id="GO:0019877">
    <property type="term" value="P:diaminopimelate biosynthetic process"/>
    <property type="evidence" value="ECO:0007669"/>
    <property type="project" value="UniProtKB-KW"/>
</dbReference>
<evidence type="ECO:0000256" key="8">
    <source>
        <dbReference type="ARBA" id="ARBA00023239"/>
    </source>
</evidence>
<dbReference type="PANTHER" id="PTHR12128">
    <property type="entry name" value="DIHYDRODIPICOLINATE SYNTHASE"/>
    <property type="match status" value="1"/>
</dbReference>
<dbReference type="EC" id="4.3.3.7" evidence="3"/>
<dbReference type="NCBIfam" id="TIGR00674">
    <property type="entry name" value="dapA"/>
    <property type="match status" value="1"/>
</dbReference>
<dbReference type="Proteomes" id="UP000283543">
    <property type="component" value="Unassembled WGS sequence"/>
</dbReference>
<organism evidence="14 15">
    <name type="scientific">Aphanomyces astaci</name>
    <name type="common">Crayfish plague agent</name>
    <dbReference type="NCBI Taxonomy" id="112090"/>
    <lineage>
        <taxon>Eukaryota</taxon>
        <taxon>Sar</taxon>
        <taxon>Stramenopiles</taxon>
        <taxon>Oomycota</taxon>
        <taxon>Saprolegniomycetes</taxon>
        <taxon>Saprolegniales</taxon>
        <taxon>Verrucalvaceae</taxon>
        <taxon>Aphanomyces</taxon>
    </lineage>
</organism>
<comment type="caution">
    <text evidence="14">The sequence shown here is derived from an EMBL/GenBank/DDBJ whole genome shotgun (WGS) entry which is preliminary data.</text>
</comment>
<evidence type="ECO:0000256" key="5">
    <source>
        <dbReference type="ARBA" id="ARBA00022605"/>
    </source>
</evidence>
<evidence type="ECO:0000256" key="3">
    <source>
        <dbReference type="ARBA" id="ARBA00012086"/>
    </source>
</evidence>
<comment type="similarity">
    <text evidence="11">Belongs to the DapA family.</text>
</comment>
<proteinExistence type="inferred from homology"/>
<dbReference type="InterPro" id="IPR005263">
    <property type="entry name" value="DapA"/>
</dbReference>
<dbReference type="UniPathway" id="UPA00034">
    <property type="reaction ID" value="UER00017"/>
</dbReference>
<dbReference type="Gene3D" id="3.20.20.70">
    <property type="entry name" value="Aldolase class I"/>
    <property type="match status" value="1"/>
</dbReference>
<accession>A0A3R6VZ29</accession>
<dbReference type="EMBL" id="QUTB01004278">
    <property type="protein sequence ID" value="RHY63030.1"/>
    <property type="molecule type" value="Genomic_DNA"/>
</dbReference>
<comment type="catalytic activity">
    <reaction evidence="10">
        <text>L-aspartate 4-semialdehyde + pyruvate = (2S,4S)-4-hydroxy-2,3,4,5-tetrahydrodipicolinate + H2O + H(+)</text>
        <dbReference type="Rhea" id="RHEA:34171"/>
        <dbReference type="ChEBI" id="CHEBI:15361"/>
        <dbReference type="ChEBI" id="CHEBI:15377"/>
        <dbReference type="ChEBI" id="CHEBI:15378"/>
        <dbReference type="ChEBI" id="CHEBI:67139"/>
        <dbReference type="ChEBI" id="CHEBI:537519"/>
        <dbReference type="EC" id="4.3.3.7"/>
    </reaction>
</comment>
<keyword evidence="4" id="KW-0963">Cytoplasm</keyword>
<evidence type="ECO:0000313" key="15">
    <source>
        <dbReference type="Proteomes" id="UP000283543"/>
    </source>
</evidence>
<feature type="binding site" evidence="13">
    <location>
        <position position="73"/>
    </location>
    <ligand>
        <name>pyruvate</name>
        <dbReference type="ChEBI" id="CHEBI:15361"/>
    </ligand>
</feature>
<dbReference type="Pfam" id="PF00701">
    <property type="entry name" value="DHDPS"/>
    <property type="match status" value="1"/>
</dbReference>
<evidence type="ECO:0000256" key="7">
    <source>
        <dbReference type="ARBA" id="ARBA00023154"/>
    </source>
</evidence>
<keyword evidence="9" id="KW-0704">Schiff base</keyword>
<evidence type="ECO:0000256" key="4">
    <source>
        <dbReference type="ARBA" id="ARBA00022490"/>
    </source>
</evidence>
<dbReference type="HAMAP" id="MF_00418">
    <property type="entry name" value="DapA"/>
    <property type="match status" value="1"/>
</dbReference>
<comment type="pathway">
    <text evidence="2">Amino-acid biosynthesis; L-lysine biosynthesis via DAP pathway; (S)-tetrahydrodipicolinate from L-aspartate: step 3/4.</text>
</comment>
<evidence type="ECO:0000256" key="13">
    <source>
        <dbReference type="PIRSR" id="PIRSR001365-2"/>
    </source>
</evidence>
<gene>
    <name evidence="14" type="ORF">DYB34_003377</name>
</gene>
<feature type="active site" description="Proton donor/acceptor" evidence="12">
    <location>
        <position position="160"/>
    </location>
</feature>
<evidence type="ECO:0000256" key="2">
    <source>
        <dbReference type="ARBA" id="ARBA00005120"/>
    </source>
</evidence>
<dbReference type="InterPro" id="IPR020624">
    <property type="entry name" value="Schiff_base-form_aldolases_CS"/>
</dbReference>
<dbReference type="SUPFAM" id="SSF51569">
    <property type="entry name" value="Aldolase"/>
    <property type="match status" value="1"/>
</dbReference>
<evidence type="ECO:0000256" key="9">
    <source>
        <dbReference type="ARBA" id="ARBA00023270"/>
    </source>
</evidence>
<feature type="active site" description="Schiff-base intermediate with substrate" evidence="12">
    <location>
        <position position="188"/>
    </location>
</feature>
<comment type="function">
    <text evidence="1">Catalyzes the condensation of (S)-aspartate-beta-semialdehyde [(S)-ASA] and pyruvate to 4-hydroxy-tetrahydrodipicolinate (HTPA).</text>
</comment>
<dbReference type="GO" id="GO:0009089">
    <property type="term" value="P:lysine biosynthetic process via diaminopimelate"/>
    <property type="evidence" value="ECO:0007669"/>
    <property type="project" value="UniProtKB-UniPathway"/>
</dbReference>
<evidence type="ECO:0000256" key="11">
    <source>
        <dbReference type="PIRNR" id="PIRNR001365"/>
    </source>
</evidence>
<evidence type="ECO:0000256" key="6">
    <source>
        <dbReference type="ARBA" id="ARBA00022915"/>
    </source>
</evidence>
<dbReference type="PANTHER" id="PTHR12128:SF66">
    <property type="entry name" value="4-HYDROXY-2-OXOGLUTARATE ALDOLASE, MITOCHONDRIAL"/>
    <property type="match status" value="1"/>
</dbReference>